<feature type="transmembrane region" description="Helical" evidence="1">
    <location>
        <begin position="51"/>
        <end position="69"/>
    </location>
</feature>
<sequence>MVLSKTSSQTDVSVHSTFASRYVRASLPRFVLAVLSSIYLLYSIVDFADLILLLILMMAGLIRIAGSRCRRSRFRRRLRFKS</sequence>
<feature type="transmembrane region" description="Helical" evidence="1">
    <location>
        <begin position="27"/>
        <end position="45"/>
    </location>
</feature>
<reference evidence="2" key="1">
    <citation type="submission" date="2023-10" db="EMBL/GenBank/DDBJ databases">
        <title>Chromosome-level genome of the transformable northern wattle, Acacia crassicarpa.</title>
        <authorList>
            <person name="Massaro I."/>
            <person name="Sinha N.R."/>
            <person name="Poethig S."/>
            <person name="Leichty A.R."/>
        </authorList>
    </citation>
    <scope>NUCLEOTIDE SEQUENCE</scope>
    <source>
        <strain evidence="2">Acra3RX</strain>
        <tissue evidence="2">Leaf</tissue>
    </source>
</reference>
<name>A0AAE1JTY1_9FABA</name>
<dbReference type="Gene3D" id="4.10.280.50">
    <property type="match status" value="1"/>
</dbReference>
<keyword evidence="3" id="KW-1185">Reference proteome</keyword>
<protein>
    <submittedName>
        <fullName evidence="2">Uncharacterized protein</fullName>
    </submittedName>
</protein>
<dbReference type="AlphaFoldDB" id="A0AAE1JTY1"/>
<evidence type="ECO:0000256" key="1">
    <source>
        <dbReference type="SAM" id="Phobius"/>
    </source>
</evidence>
<gene>
    <name evidence="2" type="ORF">QN277_018156</name>
</gene>
<keyword evidence="1" id="KW-0472">Membrane</keyword>
<keyword evidence="1" id="KW-0812">Transmembrane</keyword>
<evidence type="ECO:0000313" key="3">
    <source>
        <dbReference type="Proteomes" id="UP001293593"/>
    </source>
</evidence>
<dbReference type="EMBL" id="JAWXYG010000004">
    <property type="protein sequence ID" value="KAK4275011.1"/>
    <property type="molecule type" value="Genomic_DNA"/>
</dbReference>
<accession>A0AAE1JTY1</accession>
<evidence type="ECO:0000313" key="2">
    <source>
        <dbReference type="EMBL" id="KAK4275011.1"/>
    </source>
</evidence>
<dbReference type="Proteomes" id="UP001293593">
    <property type="component" value="Unassembled WGS sequence"/>
</dbReference>
<keyword evidence="1" id="KW-1133">Transmembrane helix</keyword>
<proteinExistence type="predicted"/>
<comment type="caution">
    <text evidence="2">The sequence shown here is derived from an EMBL/GenBank/DDBJ whole genome shotgun (WGS) entry which is preliminary data.</text>
</comment>
<organism evidence="2 3">
    <name type="scientific">Acacia crassicarpa</name>
    <name type="common">northern wattle</name>
    <dbReference type="NCBI Taxonomy" id="499986"/>
    <lineage>
        <taxon>Eukaryota</taxon>
        <taxon>Viridiplantae</taxon>
        <taxon>Streptophyta</taxon>
        <taxon>Embryophyta</taxon>
        <taxon>Tracheophyta</taxon>
        <taxon>Spermatophyta</taxon>
        <taxon>Magnoliopsida</taxon>
        <taxon>eudicotyledons</taxon>
        <taxon>Gunneridae</taxon>
        <taxon>Pentapetalae</taxon>
        <taxon>rosids</taxon>
        <taxon>fabids</taxon>
        <taxon>Fabales</taxon>
        <taxon>Fabaceae</taxon>
        <taxon>Caesalpinioideae</taxon>
        <taxon>mimosoid clade</taxon>
        <taxon>Acacieae</taxon>
        <taxon>Acacia</taxon>
    </lineage>
</organism>